<protein>
    <submittedName>
        <fullName evidence="1">Uncharacterized protein</fullName>
    </submittedName>
</protein>
<comment type="caution">
    <text evidence="1">The sequence shown here is derived from an EMBL/GenBank/DDBJ whole genome shotgun (WGS) entry which is preliminary data.</text>
</comment>
<gene>
    <name evidence="1" type="ORF">S03H2_15628</name>
</gene>
<dbReference type="AlphaFoldDB" id="X1GP14"/>
<proteinExistence type="predicted"/>
<sequence>MPDDDLRIGVFVCECGVNIAATVDCDEATEFSKGLPGVVFAIKNKYTCSVGSYISMPGETMIVPTSTSIISSFIS</sequence>
<organism evidence="1">
    <name type="scientific">marine sediment metagenome</name>
    <dbReference type="NCBI Taxonomy" id="412755"/>
    <lineage>
        <taxon>unclassified sequences</taxon>
        <taxon>metagenomes</taxon>
        <taxon>ecological metagenomes</taxon>
    </lineage>
</organism>
<evidence type="ECO:0000313" key="1">
    <source>
        <dbReference type="EMBL" id="GAH34748.1"/>
    </source>
</evidence>
<reference evidence="1" key="1">
    <citation type="journal article" date="2014" name="Front. Microbiol.">
        <title>High frequency of phylogenetically diverse reductive dehalogenase-homologous genes in deep subseafloor sedimentary metagenomes.</title>
        <authorList>
            <person name="Kawai M."/>
            <person name="Futagami T."/>
            <person name="Toyoda A."/>
            <person name="Takaki Y."/>
            <person name="Nishi S."/>
            <person name="Hori S."/>
            <person name="Arai W."/>
            <person name="Tsubouchi T."/>
            <person name="Morono Y."/>
            <person name="Uchiyama I."/>
            <person name="Ito T."/>
            <person name="Fujiyama A."/>
            <person name="Inagaki F."/>
            <person name="Takami H."/>
        </authorList>
    </citation>
    <scope>NUCLEOTIDE SEQUENCE</scope>
    <source>
        <strain evidence="1">Expedition CK06-06</strain>
    </source>
</reference>
<name>X1GP14_9ZZZZ</name>
<dbReference type="EMBL" id="BARU01007956">
    <property type="protein sequence ID" value="GAH34748.1"/>
    <property type="molecule type" value="Genomic_DNA"/>
</dbReference>
<accession>X1GP14</accession>